<reference evidence="2 3" key="1">
    <citation type="submission" date="2019-07" db="EMBL/GenBank/DDBJ databases">
        <authorList>
            <person name="Jastrzebski P J."/>
            <person name="Paukszto L."/>
            <person name="Jastrzebski P J."/>
        </authorList>
    </citation>
    <scope>NUCLEOTIDE SEQUENCE [LARGE SCALE GENOMIC DNA]</scope>
    <source>
        <strain evidence="2 3">WMS-il1</strain>
    </source>
</reference>
<dbReference type="EMBL" id="CABIJS010000153">
    <property type="protein sequence ID" value="VUZ44858.1"/>
    <property type="molecule type" value="Genomic_DNA"/>
</dbReference>
<evidence type="ECO:0000259" key="1">
    <source>
        <dbReference type="Pfam" id="PF23309"/>
    </source>
</evidence>
<proteinExistence type="predicted"/>
<feature type="domain" description="DUF7083" evidence="1">
    <location>
        <begin position="3"/>
        <end position="81"/>
    </location>
</feature>
<dbReference type="Proteomes" id="UP000321570">
    <property type="component" value="Unassembled WGS sequence"/>
</dbReference>
<dbReference type="AlphaFoldDB" id="A0A564YDQ1"/>
<keyword evidence="3" id="KW-1185">Reference proteome</keyword>
<gene>
    <name evidence="2" type="ORF">WMSIL1_LOCUS4972</name>
</gene>
<dbReference type="InterPro" id="IPR055510">
    <property type="entry name" value="DUF7083"/>
</dbReference>
<sequence>MTVGEFHFEPSVGELFTIRNARNREIYENRMARLSNETRINMLLRKFGKSDHDLYLDYLLSLSPMNSTFEEMIEKCNRRFKCLNLAICEDEDIHNYSAGVIQMCNAFSCGLLKQHICPKNRKPKCLFCDDLHFYKDCHFYKHRCQDCNSYGHKEGFYQSS</sequence>
<name>A0A564YDQ1_HYMDI</name>
<accession>A0A564YDQ1</accession>
<evidence type="ECO:0000313" key="2">
    <source>
        <dbReference type="EMBL" id="VUZ44858.1"/>
    </source>
</evidence>
<organism evidence="2 3">
    <name type="scientific">Hymenolepis diminuta</name>
    <name type="common">Rat tapeworm</name>
    <dbReference type="NCBI Taxonomy" id="6216"/>
    <lineage>
        <taxon>Eukaryota</taxon>
        <taxon>Metazoa</taxon>
        <taxon>Spiralia</taxon>
        <taxon>Lophotrochozoa</taxon>
        <taxon>Platyhelminthes</taxon>
        <taxon>Cestoda</taxon>
        <taxon>Eucestoda</taxon>
        <taxon>Cyclophyllidea</taxon>
        <taxon>Hymenolepididae</taxon>
        <taxon>Hymenolepis</taxon>
    </lineage>
</organism>
<dbReference type="Pfam" id="PF23309">
    <property type="entry name" value="DUF7083"/>
    <property type="match status" value="1"/>
</dbReference>
<evidence type="ECO:0000313" key="3">
    <source>
        <dbReference type="Proteomes" id="UP000321570"/>
    </source>
</evidence>
<protein>
    <recommendedName>
        <fullName evidence="1">DUF7083 domain-containing protein</fullName>
    </recommendedName>
</protein>